<comment type="function">
    <text evidence="6">Catalyzes the conversion of 7,8-dihydroneopterin to 6-hydroxymethyl-7,8-dihydropterin.</text>
</comment>
<dbReference type="GO" id="GO:0005737">
    <property type="term" value="C:cytoplasm"/>
    <property type="evidence" value="ECO:0007669"/>
    <property type="project" value="TreeGrafter"/>
</dbReference>
<dbReference type="GO" id="GO:0046656">
    <property type="term" value="P:folic acid biosynthetic process"/>
    <property type="evidence" value="ECO:0007669"/>
    <property type="project" value="UniProtKB-UniRule"/>
</dbReference>
<dbReference type="EC" id="4.1.2.25" evidence="6"/>
<organism evidence="8 9">
    <name type="scientific">Legionella londiniensis</name>
    <dbReference type="NCBI Taxonomy" id="45068"/>
    <lineage>
        <taxon>Bacteria</taxon>
        <taxon>Pseudomonadati</taxon>
        <taxon>Pseudomonadota</taxon>
        <taxon>Gammaproteobacteria</taxon>
        <taxon>Legionellales</taxon>
        <taxon>Legionellaceae</taxon>
        <taxon>Legionella</taxon>
    </lineage>
</organism>
<dbReference type="SMART" id="SM00905">
    <property type="entry name" value="FolB"/>
    <property type="match status" value="1"/>
</dbReference>
<dbReference type="PANTHER" id="PTHR42844">
    <property type="entry name" value="DIHYDRONEOPTERIN ALDOLASE 1-RELATED"/>
    <property type="match status" value="1"/>
</dbReference>
<dbReference type="PATRIC" id="fig|45068.5.peg.1561"/>
<evidence type="ECO:0000313" key="9">
    <source>
        <dbReference type="Proteomes" id="UP000054997"/>
    </source>
</evidence>
<evidence type="ECO:0000256" key="3">
    <source>
        <dbReference type="ARBA" id="ARBA00005708"/>
    </source>
</evidence>
<dbReference type="Proteomes" id="UP000054997">
    <property type="component" value="Unassembled WGS sequence"/>
</dbReference>
<dbReference type="InterPro" id="IPR006157">
    <property type="entry name" value="FolB_dom"/>
</dbReference>
<evidence type="ECO:0000256" key="1">
    <source>
        <dbReference type="ARBA" id="ARBA00001353"/>
    </source>
</evidence>
<dbReference type="EMBL" id="LNYK01000016">
    <property type="protein sequence ID" value="KTD21343.1"/>
    <property type="molecule type" value="Genomic_DNA"/>
</dbReference>
<evidence type="ECO:0000256" key="4">
    <source>
        <dbReference type="ARBA" id="ARBA00022909"/>
    </source>
</evidence>
<reference evidence="8 9" key="1">
    <citation type="submission" date="2015-11" db="EMBL/GenBank/DDBJ databases">
        <title>Genomic analysis of 38 Legionella species identifies large and diverse effector repertoires.</title>
        <authorList>
            <person name="Burstein D."/>
            <person name="Amaro F."/>
            <person name="Zusman T."/>
            <person name="Lifshitz Z."/>
            <person name="Cohen O."/>
            <person name="Gilbert J.A."/>
            <person name="Pupko T."/>
            <person name="Shuman H.A."/>
            <person name="Segal G."/>
        </authorList>
    </citation>
    <scope>NUCLEOTIDE SEQUENCE [LARGE SCALE GENOMIC DNA]</scope>
    <source>
        <strain evidence="8 9">ATCC 49505</strain>
    </source>
</reference>
<gene>
    <name evidence="8" type="primary">folB</name>
    <name evidence="8" type="ORF">Llon_1441</name>
</gene>
<comment type="catalytic activity">
    <reaction evidence="1 6">
        <text>7,8-dihydroneopterin = 6-hydroxymethyl-7,8-dihydropterin + glycolaldehyde</text>
        <dbReference type="Rhea" id="RHEA:10540"/>
        <dbReference type="ChEBI" id="CHEBI:17001"/>
        <dbReference type="ChEBI" id="CHEBI:17071"/>
        <dbReference type="ChEBI" id="CHEBI:44841"/>
        <dbReference type="EC" id="4.1.2.25"/>
    </reaction>
</comment>
<dbReference type="UniPathway" id="UPA00077">
    <property type="reaction ID" value="UER00154"/>
</dbReference>
<dbReference type="GO" id="GO:0046654">
    <property type="term" value="P:tetrahydrofolate biosynthetic process"/>
    <property type="evidence" value="ECO:0007669"/>
    <property type="project" value="UniProtKB-UniRule"/>
</dbReference>
<evidence type="ECO:0000256" key="2">
    <source>
        <dbReference type="ARBA" id="ARBA00005013"/>
    </source>
</evidence>
<keyword evidence="5 6" id="KW-0456">Lyase</keyword>
<comment type="caution">
    <text evidence="8">The sequence shown here is derived from an EMBL/GenBank/DDBJ whole genome shotgun (WGS) entry which is preliminary data.</text>
</comment>
<keyword evidence="9" id="KW-1185">Reference proteome</keyword>
<dbReference type="Gene3D" id="3.30.1130.10">
    <property type="match status" value="1"/>
</dbReference>
<evidence type="ECO:0000256" key="5">
    <source>
        <dbReference type="ARBA" id="ARBA00023239"/>
    </source>
</evidence>
<dbReference type="OrthoDB" id="9810587at2"/>
<dbReference type="InterPro" id="IPR006156">
    <property type="entry name" value="Dihydroneopterin_aldolase"/>
</dbReference>
<dbReference type="InterPro" id="IPR043133">
    <property type="entry name" value="GTP-CH-I_C/QueF"/>
</dbReference>
<dbReference type="Pfam" id="PF02152">
    <property type="entry name" value="FolB"/>
    <property type="match status" value="1"/>
</dbReference>
<sequence>MDKIEITGLAVNTRIGTHAWEQRILQRLLIDISIPCNLESCHDDLANTLDYSAICSKITEYVEHNSFKLIETVAENVATLIKEEFQVTQLGIQVSKPDAVRNAANISVQINR</sequence>
<dbReference type="NCBIfam" id="TIGR00525">
    <property type="entry name" value="folB"/>
    <property type="match status" value="1"/>
</dbReference>
<keyword evidence="4 6" id="KW-0289">Folate biosynthesis</keyword>
<accession>A0A0W0VMJ9</accession>
<comment type="similarity">
    <text evidence="3 6">Belongs to the DHNA family.</text>
</comment>
<proteinExistence type="inferred from homology"/>
<evidence type="ECO:0000313" key="8">
    <source>
        <dbReference type="EMBL" id="KTD21343.1"/>
    </source>
</evidence>
<dbReference type="SUPFAM" id="SSF55620">
    <property type="entry name" value="Tetrahydrobiopterin biosynthesis enzymes-like"/>
    <property type="match status" value="1"/>
</dbReference>
<dbReference type="PANTHER" id="PTHR42844:SF1">
    <property type="entry name" value="DIHYDRONEOPTERIN ALDOLASE 1-RELATED"/>
    <property type="match status" value="1"/>
</dbReference>
<dbReference type="NCBIfam" id="TIGR00526">
    <property type="entry name" value="folB_dom"/>
    <property type="match status" value="1"/>
</dbReference>
<dbReference type="STRING" id="45068.Llon_1441"/>
<dbReference type="RefSeq" id="WP_058529418.1">
    <property type="nucleotide sequence ID" value="NZ_CAAAHZ010000008.1"/>
</dbReference>
<protein>
    <recommendedName>
        <fullName evidence="6">7,8-dihydroneopterin aldolase</fullName>
        <ecNumber evidence="6">4.1.2.25</ecNumber>
    </recommendedName>
</protein>
<evidence type="ECO:0000256" key="6">
    <source>
        <dbReference type="RuleBase" id="RU362079"/>
    </source>
</evidence>
<comment type="pathway">
    <text evidence="2 6">Cofactor biosynthesis; tetrahydrofolate biosynthesis; 2-amino-4-hydroxy-6-hydroxymethyl-7,8-dihydropteridine diphosphate from 7,8-dihydroneopterin triphosphate: step 3/4.</text>
</comment>
<dbReference type="AlphaFoldDB" id="A0A0W0VMJ9"/>
<name>A0A0W0VMJ9_9GAMM</name>
<dbReference type="GO" id="GO:0004150">
    <property type="term" value="F:dihydroneopterin aldolase activity"/>
    <property type="evidence" value="ECO:0007669"/>
    <property type="project" value="UniProtKB-UniRule"/>
</dbReference>
<evidence type="ECO:0000259" key="7">
    <source>
        <dbReference type="SMART" id="SM00905"/>
    </source>
</evidence>
<feature type="domain" description="Dihydroneopterin aldolase/epimerase" evidence="7">
    <location>
        <begin position="4"/>
        <end position="112"/>
    </location>
</feature>